<dbReference type="PANTHER" id="PTHR37419">
    <property type="entry name" value="SERINE/THREONINE-PROTEIN KINASE TOXIN HIPA"/>
    <property type="match status" value="1"/>
</dbReference>
<sequence>MASNQKIIYVYESFKFTTPNFLGTLFVENVRGRESYSFEYDADWLKSSANYMYLDPDLQLYAGRQYPTGAKNVFGLFADSSPDRWGRLLMTRRERILAEQEGRKPRKLLDSDFLMGVYDETRMGAIRFKLDKDGPFLSDDSETPTPPWTSLRTLEEASRQFENDESGLEQKWINQLIKPGSSLGGARPKATVLDTKGNLWIAKFPSKHDDINVGAWEKVTHDLARLCGLDVPESMLIDFSKYGSTFLVRRFDRNGAARIHFASAMTMLGKTDGASAADGSSYLELVSFIKANGAAPKRDLTELWKRIVFNMAVSNTDDHMRNHGFILKADGWHLSPLYDVNPVPEGDELSLCVNEDDATISLDLALEIAPYCEISTKDAAAMAADVLKTVRENWNRLATECGLSRSAQEYMRPAFSLALEE</sequence>
<evidence type="ECO:0000256" key="1">
    <source>
        <dbReference type="ARBA" id="ARBA00010164"/>
    </source>
</evidence>
<evidence type="ECO:0000256" key="2">
    <source>
        <dbReference type="ARBA" id="ARBA00022679"/>
    </source>
</evidence>
<dbReference type="EMBL" id="JACOQI010000008">
    <property type="protein sequence ID" value="MBC5770676.1"/>
    <property type="molecule type" value="Genomic_DNA"/>
</dbReference>
<dbReference type="InterPro" id="IPR052028">
    <property type="entry name" value="HipA_Ser/Thr_kinase"/>
</dbReference>
<dbReference type="Proteomes" id="UP000620327">
    <property type="component" value="Unassembled WGS sequence"/>
</dbReference>
<dbReference type="InterPro" id="IPR012893">
    <property type="entry name" value="HipA-like_C"/>
</dbReference>
<evidence type="ECO:0000313" key="6">
    <source>
        <dbReference type="Proteomes" id="UP000620327"/>
    </source>
</evidence>
<gene>
    <name evidence="5" type="ORF">H8Z83_10135</name>
</gene>
<organism evidence="5 6">
    <name type="scientific">Dysosmobacter segnis</name>
    <dbReference type="NCBI Taxonomy" id="2763042"/>
    <lineage>
        <taxon>Bacteria</taxon>
        <taxon>Bacillati</taxon>
        <taxon>Bacillota</taxon>
        <taxon>Clostridia</taxon>
        <taxon>Eubacteriales</taxon>
        <taxon>Oscillospiraceae</taxon>
        <taxon>Dysosmobacter</taxon>
    </lineage>
</organism>
<evidence type="ECO:0000313" key="5">
    <source>
        <dbReference type="EMBL" id="MBC5770676.1"/>
    </source>
</evidence>
<keyword evidence="2" id="KW-0808">Transferase</keyword>
<accession>A0A923S7I4</accession>
<comment type="caution">
    <text evidence="5">The sequence shown here is derived from an EMBL/GenBank/DDBJ whole genome shotgun (WGS) entry which is preliminary data.</text>
</comment>
<evidence type="ECO:0000259" key="4">
    <source>
        <dbReference type="Pfam" id="PF07804"/>
    </source>
</evidence>
<dbReference type="GO" id="GO:0005829">
    <property type="term" value="C:cytosol"/>
    <property type="evidence" value="ECO:0007669"/>
    <property type="project" value="TreeGrafter"/>
</dbReference>
<proteinExistence type="inferred from homology"/>
<evidence type="ECO:0000256" key="3">
    <source>
        <dbReference type="ARBA" id="ARBA00022777"/>
    </source>
</evidence>
<protein>
    <submittedName>
        <fullName evidence="5">Type II toxin-antitoxin system HipA family toxin</fullName>
    </submittedName>
</protein>
<keyword evidence="6" id="KW-1185">Reference proteome</keyword>
<name>A0A923S7I4_9FIRM</name>
<dbReference type="AlphaFoldDB" id="A0A923S7I4"/>
<feature type="domain" description="HipA-like C-terminal" evidence="4">
    <location>
        <begin position="181"/>
        <end position="394"/>
    </location>
</feature>
<dbReference type="Pfam" id="PF07804">
    <property type="entry name" value="HipA_C"/>
    <property type="match status" value="1"/>
</dbReference>
<dbReference type="Gene3D" id="1.10.1070.20">
    <property type="match status" value="1"/>
</dbReference>
<dbReference type="GO" id="GO:0004674">
    <property type="term" value="F:protein serine/threonine kinase activity"/>
    <property type="evidence" value="ECO:0007669"/>
    <property type="project" value="TreeGrafter"/>
</dbReference>
<comment type="similarity">
    <text evidence="1">Belongs to the HipA Ser/Thr kinase family.</text>
</comment>
<keyword evidence="3" id="KW-0418">Kinase</keyword>
<dbReference type="RefSeq" id="WP_187014911.1">
    <property type="nucleotide sequence ID" value="NZ_JACOQI010000008.1"/>
</dbReference>
<reference evidence="5" key="1">
    <citation type="submission" date="2020-08" db="EMBL/GenBank/DDBJ databases">
        <title>Genome public.</title>
        <authorList>
            <person name="Liu C."/>
            <person name="Sun Q."/>
        </authorList>
    </citation>
    <scope>NUCLEOTIDE SEQUENCE</scope>
    <source>
        <strain evidence="5">BX15</strain>
    </source>
</reference>